<accession>A0A379B7P7</accession>
<gene>
    <name evidence="1" type="ORF">NCTC10699_01959</name>
</gene>
<evidence type="ECO:0000313" key="2">
    <source>
        <dbReference type="Proteomes" id="UP000254280"/>
    </source>
</evidence>
<protein>
    <submittedName>
        <fullName evidence="1">Uncharacterized protein</fullName>
    </submittedName>
</protein>
<sequence length="53" mass="6492">MEDQGVMVFFYFNKMGDFLLLKDKGKYSHLKYDKDYILNILILLSKWKDKKRL</sequence>
<evidence type="ECO:0000313" key="1">
    <source>
        <dbReference type="EMBL" id="SUB34299.1"/>
    </source>
</evidence>
<keyword evidence="2" id="KW-1185">Reference proteome</keyword>
<dbReference type="Proteomes" id="UP000254280">
    <property type="component" value="Unassembled WGS sequence"/>
</dbReference>
<name>A0A379B7P7_9PAST</name>
<organism evidence="1 2">
    <name type="scientific">[Pasteurella] mairii</name>
    <dbReference type="NCBI Taxonomy" id="757"/>
    <lineage>
        <taxon>Bacteria</taxon>
        <taxon>Pseudomonadati</taxon>
        <taxon>Pseudomonadota</taxon>
        <taxon>Gammaproteobacteria</taxon>
        <taxon>Pasteurellales</taxon>
        <taxon>Pasteurellaceae</taxon>
    </lineage>
</organism>
<reference evidence="1 2" key="1">
    <citation type="submission" date="2018-06" db="EMBL/GenBank/DDBJ databases">
        <authorList>
            <consortium name="Pathogen Informatics"/>
            <person name="Doyle S."/>
        </authorList>
    </citation>
    <scope>NUCLEOTIDE SEQUENCE [LARGE SCALE GENOMIC DNA]</scope>
    <source>
        <strain evidence="1 2">NCTC10699</strain>
    </source>
</reference>
<dbReference type="EMBL" id="UGSS01000002">
    <property type="protein sequence ID" value="SUB34299.1"/>
    <property type="molecule type" value="Genomic_DNA"/>
</dbReference>
<proteinExistence type="predicted"/>
<dbReference type="AlphaFoldDB" id="A0A379B7P7"/>